<evidence type="ECO:0008006" key="4">
    <source>
        <dbReference type="Google" id="ProtNLM"/>
    </source>
</evidence>
<accession>A0A9P3GSW9</accession>
<comment type="caution">
    <text evidence="2">The sequence shown here is derived from an EMBL/GenBank/DDBJ whole genome shotgun (WGS) entry which is preliminary data.</text>
</comment>
<name>A0A9P3GSW9_9APHY</name>
<evidence type="ECO:0000313" key="2">
    <source>
        <dbReference type="EMBL" id="GJF00687.1"/>
    </source>
</evidence>
<dbReference type="EMBL" id="BPQB01000183">
    <property type="protein sequence ID" value="GJF00687.1"/>
    <property type="molecule type" value="Genomic_DNA"/>
</dbReference>
<sequence length="853" mass="96638">MDVDEDEEDALFGADDLHLEDLNIEDSGVVINVDQELDDIEDEEDEFEEEEEIEPVDEDTRYFYHDEDGWLPAKRSAQPAPSSTQSSQQKQPNVIPEDVPVAPDAGEAGRRTLEANLREPTYSVRYGGFAGAPIPAPVDAMPKEKIKHGFTMYGPPPGEPDDNIYAPFASRTNWLFARWAKMRGPGSTAMTELLRIPLVKEKLGLSYSNANELNRIIDTRLHGRAPRFKRAKVEMAGESFDLYFRDILECVRALYGNPDFARYLVFQPEKVYSEANNERLYHDMYTGTWWWATQRELEKEKPGATIIPLIISSDKAQVTTFGNKSAYPVYLTIGNLPKEIRRKPSRQGQMLLAYLPTTHLNHIPNKAARRRIVLNIFHKCLRTITEPLKAAGLDGMPIASGDGVWRRGHPIYAVHVGDYPEQANVVGCKHGECPQCDASKLELGVLGSYSLRDLEAILDAHAKYETDPAGFAKACREAGVKAVIHPFWEHLPYCNIFQSIMPDILHQILQGMLKHLVVWIKTVYSTAELDARCKALPRNSHVRHFFHGISPLSCVTGKEHNDVARILLGLIIDLRLPNGMSSARLLKATRAMLDFLFLSQYPVQSDGTLQRLENALTVFHDNKQIFIDLGIRKDFNFPKLHSFSHYVPNIKWKGSADNFDTAYAERLHIDLTKDAYQASNHRDELPQMTRWVEHKEKILHFAEYIAWREGGSRPFATYKPPIFPTTRIKLPKTPSRYNVQWPDIESLYGAAYIKDAIARYIAKWNSSNAIPAQIEAAALDIHFPVDGLPVYHRVGFWLGHSQQHPLSSNEYDSIVVKPKRIDTLKRIVPARFDTALINGGDSTRISIEGEPTI</sequence>
<dbReference type="Pfam" id="PF18759">
    <property type="entry name" value="Plavaka"/>
    <property type="match status" value="1"/>
</dbReference>
<evidence type="ECO:0000313" key="3">
    <source>
        <dbReference type="Proteomes" id="UP000703269"/>
    </source>
</evidence>
<organism evidence="2 3">
    <name type="scientific">Phanerochaete sordida</name>
    <dbReference type="NCBI Taxonomy" id="48140"/>
    <lineage>
        <taxon>Eukaryota</taxon>
        <taxon>Fungi</taxon>
        <taxon>Dikarya</taxon>
        <taxon>Basidiomycota</taxon>
        <taxon>Agaricomycotina</taxon>
        <taxon>Agaricomycetes</taxon>
        <taxon>Polyporales</taxon>
        <taxon>Phanerochaetaceae</taxon>
        <taxon>Phanerochaete</taxon>
    </lineage>
</organism>
<gene>
    <name evidence="2" type="ORF">PsYK624_169850</name>
</gene>
<dbReference type="OrthoDB" id="3232438at2759"/>
<feature type="compositionally biased region" description="Low complexity" evidence="1">
    <location>
        <begin position="76"/>
        <end position="92"/>
    </location>
</feature>
<feature type="region of interest" description="Disordered" evidence="1">
    <location>
        <begin position="35"/>
        <end position="105"/>
    </location>
</feature>
<proteinExistence type="predicted"/>
<reference evidence="2 3" key="1">
    <citation type="submission" date="2021-08" db="EMBL/GenBank/DDBJ databases">
        <title>Draft Genome Sequence of Phanerochaete sordida strain YK-624.</title>
        <authorList>
            <person name="Mori T."/>
            <person name="Dohra H."/>
            <person name="Suzuki T."/>
            <person name="Kawagishi H."/>
            <person name="Hirai H."/>
        </authorList>
    </citation>
    <scope>NUCLEOTIDE SEQUENCE [LARGE SCALE GENOMIC DNA]</scope>
    <source>
        <strain evidence="2 3">YK-624</strain>
    </source>
</reference>
<dbReference type="InterPro" id="IPR041078">
    <property type="entry name" value="Plavaka"/>
</dbReference>
<keyword evidence="3" id="KW-1185">Reference proteome</keyword>
<protein>
    <recommendedName>
        <fullName evidence="4">Transposase domain-containing protein</fullName>
    </recommendedName>
</protein>
<feature type="compositionally biased region" description="Acidic residues" evidence="1">
    <location>
        <begin position="35"/>
        <end position="57"/>
    </location>
</feature>
<evidence type="ECO:0000256" key="1">
    <source>
        <dbReference type="SAM" id="MobiDB-lite"/>
    </source>
</evidence>
<dbReference type="Proteomes" id="UP000703269">
    <property type="component" value="Unassembled WGS sequence"/>
</dbReference>
<dbReference type="AlphaFoldDB" id="A0A9P3GSW9"/>
<feature type="compositionally biased region" description="Basic and acidic residues" evidence="1">
    <location>
        <begin position="58"/>
        <end position="68"/>
    </location>
</feature>